<evidence type="ECO:0000313" key="2">
    <source>
        <dbReference type="EMBL" id="MBA8989943.1"/>
    </source>
</evidence>
<organism evidence="2 3">
    <name type="scientific">Curtobacterium pusillum</name>
    <dbReference type="NCBI Taxonomy" id="69373"/>
    <lineage>
        <taxon>Bacteria</taxon>
        <taxon>Bacillati</taxon>
        <taxon>Actinomycetota</taxon>
        <taxon>Actinomycetes</taxon>
        <taxon>Micrococcales</taxon>
        <taxon>Microbacteriaceae</taxon>
        <taxon>Curtobacterium</taxon>
    </lineage>
</organism>
<feature type="transmembrane region" description="Helical" evidence="1">
    <location>
        <begin position="71"/>
        <end position="95"/>
    </location>
</feature>
<keyword evidence="1" id="KW-0472">Membrane</keyword>
<dbReference type="EMBL" id="JACGXP010000002">
    <property type="protein sequence ID" value="MBA8989943.1"/>
    <property type="molecule type" value="Genomic_DNA"/>
</dbReference>
<proteinExistence type="predicted"/>
<evidence type="ECO:0000256" key="1">
    <source>
        <dbReference type="SAM" id="Phobius"/>
    </source>
</evidence>
<gene>
    <name evidence="2" type="ORF">FHW23_001189</name>
</gene>
<evidence type="ECO:0000313" key="3">
    <source>
        <dbReference type="Proteomes" id="UP000590225"/>
    </source>
</evidence>
<reference evidence="2 3" key="1">
    <citation type="submission" date="2020-07" db="EMBL/GenBank/DDBJ databases">
        <title>Above-ground endophytic microbial communities from plants in different locations in the United States.</title>
        <authorList>
            <person name="Frank C."/>
        </authorList>
    </citation>
    <scope>NUCLEOTIDE SEQUENCE [LARGE SCALE GENOMIC DNA]</scope>
    <source>
        <strain evidence="2 3">WPL5_2</strain>
    </source>
</reference>
<name>A0AAW3T6T6_9MICO</name>
<feature type="transmembrane region" description="Helical" evidence="1">
    <location>
        <begin position="12"/>
        <end position="35"/>
    </location>
</feature>
<accession>A0AAW3T6T6</accession>
<keyword evidence="1" id="KW-1133">Transmembrane helix</keyword>
<dbReference type="Proteomes" id="UP000590225">
    <property type="component" value="Unassembled WGS sequence"/>
</dbReference>
<sequence length="111" mass="11580">MGAAARDHEPAAVPATLAVLLGPVAFFMGIIVPAASMGKHVALGAVFGAVCVASGWRALAIARRGRRAVRVWAWIGIVLGGLGLVMLVWQLLVIVTGGAFPPPFWSPYAHR</sequence>
<feature type="transmembrane region" description="Helical" evidence="1">
    <location>
        <begin position="41"/>
        <end position="59"/>
    </location>
</feature>
<protein>
    <submittedName>
        <fullName evidence="2">Membrane protein</fullName>
    </submittedName>
</protein>
<comment type="caution">
    <text evidence="2">The sequence shown here is derived from an EMBL/GenBank/DDBJ whole genome shotgun (WGS) entry which is preliminary data.</text>
</comment>
<dbReference type="AlphaFoldDB" id="A0AAW3T6T6"/>
<dbReference type="RefSeq" id="WP_182515541.1">
    <property type="nucleotide sequence ID" value="NZ_JACGXP010000002.1"/>
</dbReference>
<keyword evidence="1" id="KW-0812">Transmembrane</keyword>